<proteinExistence type="predicted"/>
<sequence length="60" mass="6650">MVSSILYIPPMVAEGTREVCLQMIITCIDGIIGQPAHPVTFLLVRQMLVLYREACCALLD</sequence>
<dbReference type="GeneID" id="17038028"/>
<accession>I0YNT0</accession>
<protein>
    <submittedName>
        <fullName evidence="1">Uncharacterized protein</fullName>
    </submittedName>
</protein>
<dbReference type="AlphaFoldDB" id="I0YNT0"/>
<gene>
    <name evidence="1" type="ORF">COCSUDRAFT_34025</name>
</gene>
<dbReference type="KEGG" id="csl:COCSUDRAFT_34025"/>
<evidence type="ECO:0000313" key="2">
    <source>
        <dbReference type="Proteomes" id="UP000007264"/>
    </source>
</evidence>
<name>I0YNT0_COCSC</name>
<dbReference type="Proteomes" id="UP000007264">
    <property type="component" value="Unassembled WGS sequence"/>
</dbReference>
<dbReference type="RefSeq" id="XP_005644593.1">
    <property type="nucleotide sequence ID" value="XM_005644536.1"/>
</dbReference>
<evidence type="ECO:0000313" key="1">
    <source>
        <dbReference type="EMBL" id="EIE20049.1"/>
    </source>
</evidence>
<dbReference type="EMBL" id="AGSI01000016">
    <property type="protein sequence ID" value="EIE20049.1"/>
    <property type="molecule type" value="Genomic_DNA"/>
</dbReference>
<keyword evidence="2" id="KW-1185">Reference proteome</keyword>
<reference evidence="1 2" key="1">
    <citation type="journal article" date="2012" name="Genome Biol.">
        <title>The genome of the polar eukaryotic microalga coccomyxa subellipsoidea reveals traits of cold adaptation.</title>
        <authorList>
            <person name="Blanc G."/>
            <person name="Agarkova I."/>
            <person name="Grimwood J."/>
            <person name="Kuo A."/>
            <person name="Brueggeman A."/>
            <person name="Dunigan D."/>
            <person name="Gurnon J."/>
            <person name="Ladunga I."/>
            <person name="Lindquist E."/>
            <person name="Lucas S."/>
            <person name="Pangilinan J."/>
            <person name="Proschold T."/>
            <person name="Salamov A."/>
            <person name="Schmutz J."/>
            <person name="Weeks D."/>
            <person name="Yamada T."/>
            <person name="Claverie J.M."/>
            <person name="Grigoriev I."/>
            <person name="Van Etten J."/>
            <person name="Lomsadze A."/>
            <person name="Borodovsky M."/>
        </authorList>
    </citation>
    <scope>NUCLEOTIDE SEQUENCE [LARGE SCALE GENOMIC DNA]</scope>
    <source>
        <strain evidence="1 2">C-169</strain>
    </source>
</reference>
<comment type="caution">
    <text evidence="1">The sequence shown here is derived from an EMBL/GenBank/DDBJ whole genome shotgun (WGS) entry which is preliminary data.</text>
</comment>
<organism evidence="1 2">
    <name type="scientific">Coccomyxa subellipsoidea (strain C-169)</name>
    <name type="common">Green microalga</name>
    <dbReference type="NCBI Taxonomy" id="574566"/>
    <lineage>
        <taxon>Eukaryota</taxon>
        <taxon>Viridiplantae</taxon>
        <taxon>Chlorophyta</taxon>
        <taxon>core chlorophytes</taxon>
        <taxon>Trebouxiophyceae</taxon>
        <taxon>Trebouxiophyceae incertae sedis</taxon>
        <taxon>Coccomyxaceae</taxon>
        <taxon>Coccomyxa</taxon>
        <taxon>Coccomyxa subellipsoidea</taxon>
    </lineage>
</organism>